<dbReference type="PANTHER" id="PTHR43026:SF1">
    <property type="entry name" value="2-HYDROXYACID DEHYDROGENASE HOMOLOG 1-RELATED"/>
    <property type="match status" value="1"/>
</dbReference>
<dbReference type="InterPro" id="IPR036291">
    <property type="entry name" value="NAD(P)-bd_dom_sf"/>
</dbReference>
<protein>
    <submittedName>
        <fullName evidence="7">Hydroxyacid dehydrogenase</fullName>
    </submittedName>
</protein>
<comment type="caution">
    <text evidence="7">The sequence shown here is derived from an EMBL/GenBank/DDBJ whole genome shotgun (WGS) entry which is preliminary data.</text>
</comment>
<proteinExistence type="inferred from homology"/>
<accession>A0A316KXX7</accession>
<dbReference type="PANTHER" id="PTHR43026">
    <property type="entry name" value="2-HYDROXYACID DEHYDROGENASE HOMOLOG 1-RELATED"/>
    <property type="match status" value="1"/>
</dbReference>
<dbReference type="InterPro" id="IPR029753">
    <property type="entry name" value="D-isomer_DH_CS"/>
</dbReference>
<dbReference type="EMBL" id="QGEG01000004">
    <property type="protein sequence ID" value="PWL37665.1"/>
    <property type="molecule type" value="Genomic_DNA"/>
</dbReference>
<keyword evidence="8" id="KW-1185">Reference proteome</keyword>
<dbReference type="Pfam" id="PF02826">
    <property type="entry name" value="2-Hacid_dh_C"/>
    <property type="match status" value="1"/>
</dbReference>
<comment type="similarity">
    <text evidence="1 4">Belongs to the D-isomer specific 2-hydroxyacid dehydrogenase family.</text>
</comment>
<dbReference type="SUPFAM" id="SSF51735">
    <property type="entry name" value="NAD(P)-binding Rossmann-fold domains"/>
    <property type="match status" value="1"/>
</dbReference>
<dbReference type="CDD" id="cd12183">
    <property type="entry name" value="LDH_like_2"/>
    <property type="match status" value="1"/>
</dbReference>
<dbReference type="InterPro" id="IPR058205">
    <property type="entry name" value="D-LDH-like"/>
</dbReference>
<dbReference type="Gene3D" id="3.40.50.720">
    <property type="entry name" value="NAD(P)-binding Rossmann-like Domain"/>
    <property type="match status" value="2"/>
</dbReference>
<dbReference type="PROSITE" id="PS00670">
    <property type="entry name" value="D_2_HYDROXYACID_DH_2"/>
    <property type="match status" value="1"/>
</dbReference>
<evidence type="ECO:0000256" key="3">
    <source>
        <dbReference type="ARBA" id="ARBA00023027"/>
    </source>
</evidence>
<evidence type="ECO:0000259" key="5">
    <source>
        <dbReference type="Pfam" id="PF00389"/>
    </source>
</evidence>
<evidence type="ECO:0000256" key="2">
    <source>
        <dbReference type="ARBA" id="ARBA00023002"/>
    </source>
</evidence>
<keyword evidence="3" id="KW-0520">NAD</keyword>
<evidence type="ECO:0000256" key="1">
    <source>
        <dbReference type="ARBA" id="ARBA00005854"/>
    </source>
</evidence>
<sequence length="335" mass="37264">MKLLVYSAKEFEIESLNKANKEKYKLTFVTEALDTTTAVLAAGFEAVSIFSGDDASLVVLEILKDLGVKFITLRSAGYNNVSIKSAKRIGLRVANAPDYSPHAIAEHAICLLLALNRNLIQANEQVKQYNFLLDGLVGHNLNGKTVGIVGTGKIGSILVQLFHAFGCKVIANDLVNNHYLESQYDLQYMDLESLCKQADIISINVPLTYETHHLFNKSLFNVMKPGALLVNTARGAVVKTRDLIKALNSKALSGYATDVYETEKGIFFRDNSKRGIKDEQLKELISFPNVLLTPHQAFVTKEALEKIAETTIYNIDCWYERKGCRNELGYETFVS</sequence>
<dbReference type="GO" id="GO:0051287">
    <property type="term" value="F:NAD binding"/>
    <property type="evidence" value="ECO:0007669"/>
    <property type="project" value="InterPro"/>
</dbReference>
<organism evidence="7 8">
    <name type="scientific">Flagellimonas aquimarina</name>
    <dbReference type="NCBI Taxonomy" id="2201895"/>
    <lineage>
        <taxon>Bacteria</taxon>
        <taxon>Pseudomonadati</taxon>
        <taxon>Bacteroidota</taxon>
        <taxon>Flavobacteriia</taxon>
        <taxon>Flavobacteriales</taxon>
        <taxon>Flavobacteriaceae</taxon>
        <taxon>Flagellimonas</taxon>
    </lineage>
</organism>
<reference evidence="7 8" key="1">
    <citation type="submission" date="2018-05" db="EMBL/GenBank/DDBJ databases">
        <title>Complete genome sequence of Flagellimonas aquimarina ECD12 isolated from seaweed Ecklonia cava.</title>
        <authorList>
            <person name="Choi S."/>
            <person name="Seong C."/>
        </authorList>
    </citation>
    <scope>NUCLEOTIDE SEQUENCE [LARGE SCALE GENOMIC DNA]</scope>
    <source>
        <strain evidence="7 8">ECD12</strain>
    </source>
</reference>
<dbReference type="OrthoDB" id="9777288at2"/>
<evidence type="ECO:0000313" key="7">
    <source>
        <dbReference type="EMBL" id="PWL37665.1"/>
    </source>
</evidence>
<dbReference type="InterPro" id="IPR006139">
    <property type="entry name" value="D-isomer_2_OHA_DH_cat_dom"/>
</dbReference>
<evidence type="ECO:0000256" key="4">
    <source>
        <dbReference type="RuleBase" id="RU003719"/>
    </source>
</evidence>
<feature type="domain" description="D-isomer specific 2-hydroxyacid dehydrogenase NAD-binding" evidence="6">
    <location>
        <begin position="110"/>
        <end position="297"/>
    </location>
</feature>
<evidence type="ECO:0000259" key="6">
    <source>
        <dbReference type="Pfam" id="PF02826"/>
    </source>
</evidence>
<name>A0A316KXX7_9FLAO</name>
<dbReference type="Proteomes" id="UP000245762">
    <property type="component" value="Unassembled WGS sequence"/>
</dbReference>
<dbReference type="SUPFAM" id="SSF52283">
    <property type="entry name" value="Formate/glycerate dehydrogenase catalytic domain-like"/>
    <property type="match status" value="1"/>
</dbReference>
<dbReference type="InterPro" id="IPR006140">
    <property type="entry name" value="D-isomer_DH_NAD-bd"/>
</dbReference>
<evidence type="ECO:0000313" key="8">
    <source>
        <dbReference type="Proteomes" id="UP000245762"/>
    </source>
</evidence>
<dbReference type="AlphaFoldDB" id="A0A316KXX7"/>
<dbReference type="RefSeq" id="WP_109664877.1">
    <property type="nucleotide sequence ID" value="NZ_QGEG01000004.1"/>
</dbReference>
<dbReference type="Pfam" id="PF00389">
    <property type="entry name" value="2-Hacid_dh"/>
    <property type="match status" value="1"/>
</dbReference>
<keyword evidence="2 4" id="KW-0560">Oxidoreductase</keyword>
<feature type="domain" description="D-isomer specific 2-hydroxyacid dehydrogenase catalytic" evidence="5">
    <location>
        <begin position="5"/>
        <end position="327"/>
    </location>
</feature>
<gene>
    <name evidence="7" type="ORF">DKG77_15310</name>
</gene>
<dbReference type="GO" id="GO:0008720">
    <property type="term" value="F:D-lactate dehydrogenase (NAD+) activity"/>
    <property type="evidence" value="ECO:0007669"/>
    <property type="project" value="TreeGrafter"/>
</dbReference>